<accession>A0ABM8VP30</accession>
<protein>
    <submittedName>
        <fullName evidence="2">Uncharacterized protein</fullName>
    </submittedName>
</protein>
<evidence type="ECO:0000256" key="1">
    <source>
        <dbReference type="SAM" id="SignalP"/>
    </source>
</evidence>
<comment type="caution">
    <text evidence="2">The sequence shown here is derived from an EMBL/GenBank/DDBJ whole genome shotgun (WGS) entry which is preliminary data.</text>
</comment>
<dbReference type="RefSeq" id="WP_218101409.1">
    <property type="nucleotide sequence ID" value="NZ_CAJVCE010000017.1"/>
</dbReference>
<evidence type="ECO:0000313" key="2">
    <source>
        <dbReference type="EMBL" id="CAG7652296.1"/>
    </source>
</evidence>
<organism evidence="2 3">
    <name type="scientific">Paenibacillus allorhizosphaerae</name>
    <dbReference type="NCBI Taxonomy" id="2849866"/>
    <lineage>
        <taxon>Bacteria</taxon>
        <taxon>Bacillati</taxon>
        <taxon>Bacillota</taxon>
        <taxon>Bacilli</taxon>
        <taxon>Bacillales</taxon>
        <taxon>Paenibacillaceae</taxon>
        <taxon>Paenibacillus</taxon>
    </lineage>
</organism>
<feature type="chain" id="PRO_5045160634" evidence="1">
    <location>
        <begin position="32"/>
        <end position="1088"/>
    </location>
</feature>
<dbReference type="Proteomes" id="UP000730618">
    <property type="component" value="Unassembled WGS sequence"/>
</dbReference>
<dbReference type="EMBL" id="CAJVCE010000017">
    <property type="protein sequence ID" value="CAG7652296.1"/>
    <property type="molecule type" value="Genomic_DNA"/>
</dbReference>
<name>A0ABM8VP30_9BACL</name>
<proteinExistence type="predicted"/>
<keyword evidence="3" id="KW-1185">Reference proteome</keyword>
<evidence type="ECO:0000313" key="3">
    <source>
        <dbReference type="Proteomes" id="UP000730618"/>
    </source>
</evidence>
<keyword evidence="1" id="KW-0732">Signal</keyword>
<sequence length="1088" mass="117201">MICINPLFRRLTTAAAASCLCLSLLPSAGFAAESASAPPVVVQNAGFEEPVTGTDIPGWNQVFGKGESNVFYQVTSAEKYEGNQSLLLDDRNSAKALGLETTPFTVVPGTGYSASAMMKVESGSMAIYFRFFNAAGAKIGESANWVTPTSGQWVKNATSSVVPADAVSATVLLYSSAAGVTRGYADAVRVEENKIGTFERIGGIVNGMINEDAAVGVEDGKAVVYTVFKGRAEVPTSFFVIDALTRDVLRSFPMPGVEAAWGVKVATDGRVYIGSHYDGGLYRYTPGVRSFEHLGRFGSETHVFSLVAGPGGKMFAGTYPGGKLFEFDPAIGEIRDLGVLDPEQNYVRSLAYDAQRDVLYAGVGGSKSRIFKINPDGTRKELLGSRIPGGGDTYAWPYSMGFAEDRLFVKFSNGDLLVLRPDDTIDYYDPNGMDIHSGQVASIPGQPGRVLFANSGHLYAYDSATRSTTLLKQIKSGVNFQDGQFVDLNSAEWPGLTFVGMGQYGKMLYYNLSTDRTSVVPAIYSGAPILIQSIHTGPDKKMYVAGYMSGFTSYDPVNGAVSDTNSLGQIESSAIRNGKMLLGAYAGARILEYDPKLPFSGSNPRQLFDLRAHSQDRPFAMAYAEDRDQLFVGTVPNSTSLQGALAMYDFATGQLDVFRNIIPNQSIVSLIYKDGLIYAGTTVYGGLGTGGPTETNAKLFIFDPVTKTKVFETIPVTGRKGITGLSVGPDGLIWGVAEDTIFKFDPSSRQFVYKAAKLRRYKADGTTWTYAFLHPGDDGNMYGTSRGQFFMIKPETSEFVLLNGSYGNYLNRDAYGNFYFSDNSSDLWKYTPPGSATDMNPPVTTAVYGSNPNATGWFNQNVDIILSSADDDAVKEMTYRLEGAMQTEPVKVNGDRASVQVNRDGVTVVRYAAIDRSGNQEPEKELTVRLDRTKPTITVTGAGAYTIDQHVTVGCTAADSVSGVVYSSCSSALVNADAYTIGDGPHTLNVRAEDAAGNVEEVAISYEINVTYDSLIRLSERLLDAGPGSQGHATALQAHLRNAEKAGLEGKEMVKQASIHAYIQQVEALGRTGNIRNPNLLTQFAERL</sequence>
<feature type="signal peptide" evidence="1">
    <location>
        <begin position="1"/>
        <end position="31"/>
    </location>
</feature>
<reference evidence="2 3" key="1">
    <citation type="submission" date="2021-06" db="EMBL/GenBank/DDBJ databases">
        <authorList>
            <person name="Criscuolo A."/>
        </authorList>
    </citation>
    <scope>NUCLEOTIDE SEQUENCE [LARGE SCALE GENOMIC DNA]</scope>
    <source>
        <strain evidence="3">CIP 111802</strain>
    </source>
</reference>
<gene>
    <name evidence="2" type="ORF">PAECIP111802_05187</name>
</gene>